<dbReference type="PROSITE" id="PS00383">
    <property type="entry name" value="TYR_PHOSPHATASE_1"/>
    <property type="match status" value="1"/>
</dbReference>
<dbReference type="InterPro" id="IPR026893">
    <property type="entry name" value="Tyr/Ser_Pase_IphP-type"/>
</dbReference>
<dbReference type="OrthoDB" id="1188001at2"/>
<sequence>MKKILFLFTLAIISHSVFAQVADSTKRKVNLQGAVNFRDLGGYTTQDGHHVKWGKIYRSADLSKLTDADLAELKNRKITYDVDLRGTQESKAAPDRLNPNTDYILCPAGSENLGEWMKNIGTLKGNGGDSLMTVFYANSQYFKDRYKPFFDKLLAVPNQESLVFHCSAGKDRTGIGAALLLYSLGVPYDVIVNDYLASDYYRKAESARSVAGMVQLMHIDPEVAKSMLGVKKEYIDASFSAIKTQYGSVDNFLKNEIGLDAAKTKMLKNKFLE</sequence>
<dbReference type="HOGENOM" id="CLU_057546_0_0_10"/>
<dbReference type="InterPro" id="IPR029021">
    <property type="entry name" value="Prot-tyrosine_phosphatase-like"/>
</dbReference>
<dbReference type="Gene3D" id="3.90.190.10">
    <property type="entry name" value="Protein tyrosine phosphatase superfamily"/>
    <property type="match status" value="1"/>
</dbReference>
<dbReference type="STRING" id="714943.Mucpa_1446"/>
<evidence type="ECO:0000256" key="1">
    <source>
        <dbReference type="SAM" id="SignalP"/>
    </source>
</evidence>
<accession>H1XZB6</accession>
<organism evidence="2 3">
    <name type="scientific">Mucilaginibacter paludis DSM 18603</name>
    <dbReference type="NCBI Taxonomy" id="714943"/>
    <lineage>
        <taxon>Bacteria</taxon>
        <taxon>Pseudomonadati</taxon>
        <taxon>Bacteroidota</taxon>
        <taxon>Sphingobacteriia</taxon>
        <taxon>Sphingobacteriales</taxon>
        <taxon>Sphingobacteriaceae</taxon>
        <taxon>Mucilaginibacter</taxon>
    </lineage>
</organism>
<dbReference type="InterPro" id="IPR016130">
    <property type="entry name" value="Tyr_Pase_AS"/>
</dbReference>
<keyword evidence="1" id="KW-0732">Signal</keyword>
<keyword evidence="3" id="KW-1185">Reference proteome</keyword>
<dbReference type="Proteomes" id="UP000002774">
    <property type="component" value="Chromosome"/>
</dbReference>
<evidence type="ECO:0000313" key="3">
    <source>
        <dbReference type="Proteomes" id="UP000002774"/>
    </source>
</evidence>
<dbReference type="EMBL" id="CM001403">
    <property type="protein sequence ID" value="EHQ25604.1"/>
    <property type="molecule type" value="Genomic_DNA"/>
</dbReference>
<protein>
    <submittedName>
        <fullName evidence="2">Protein tyrosine/serine phosphatase</fullName>
    </submittedName>
</protein>
<dbReference type="eggNOG" id="COG2365">
    <property type="taxonomic scope" value="Bacteria"/>
</dbReference>
<gene>
    <name evidence="2" type="ORF">Mucpa_1446</name>
</gene>
<evidence type="ECO:0000313" key="2">
    <source>
        <dbReference type="EMBL" id="EHQ25604.1"/>
    </source>
</evidence>
<name>H1XZB6_9SPHI</name>
<dbReference type="AlphaFoldDB" id="H1XZB6"/>
<dbReference type="SUPFAM" id="SSF52799">
    <property type="entry name" value="(Phosphotyrosine protein) phosphatases II"/>
    <property type="match status" value="1"/>
</dbReference>
<feature type="signal peptide" evidence="1">
    <location>
        <begin position="1"/>
        <end position="19"/>
    </location>
</feature>
<reference evidence="2" key="1">
    <citation type="submission" date="2011-09" db="EMBL/GenBank/DDBJ databases">
        <title>The permanent draft genome of Mucilaginibacter paludis DSM 18603.</title>
        <authorList>
            <consortium name="US DOE Joint Genome Institute (JGI-PGF)"/>
            <person name="Lucas S."/>
            <person name="Han J."/>
            <person name="Lapidus A."/>
            <person name="Bruce D."/>
            <person name="Goodwin L."/>
            <person name="Pitluck S."/>
            <person name="Peters L."/>
            <person name="Kyrpides N."/>
            <person name="Mavromatis K."/>
            <person name="Ivanova N."/>
            <person name="Mikhailova N."/>
            <person name="Held B."/>
            <person name="Detter J.C."/>
            <person name="Tapia R."/>
            <person name="Han C."/>
            <person name="Land M."/>
            <person name="Hauser L."/>
            <person name="Markowitz V."/>
            <person name="Cheng J.-F."/>
            <person name="Hugenholtz P."/>
            <person name="Woyke T."/>
            <person name="Wu D."/>
            <person name="Tindall B."/>
            <person name="Brambilla E."/>
            <person name="Klenk H.-P."/>
            <person name="Eisen J.A."/>
        </authorList>
    </citation>
    <scope>NUCLEOTIDE SEQUENCE [LARGE SCALE GENOMIC DNA]</scope>
    <source>
        <strain evidence="2">DSM 18603</strain>
    </source>
</reference>
<dbReference type="GO" id="GO:0004721">
    <property type="term" value="F:phosphoprotein phosphatase activity"/>
    <property type="evidence" value="ECO:0007669"/>
    <property type="project" value="InterPro"/>
</dbReference>
<feature type="chain" id="PRO_5003556907" evidence="1">
    <location>
        <begin position="20"/>
        <end position="273"/>
    </location>
</feature>
<dbReference type="Pfam" id="PF13350">
    <property type="entry name" value="Y_phosphatase3"/>
    <property type="match status" value="1"/>
</dbReference>
<proteinExistence type="predicted"/>
<dbReference type="RefSeq" id="WP_008505402.1">
    <property type="nucleotide sequence ID" value="NZ_CM001403.1"/>
</dbReference>